<dbReference type="Proteomes" id="UP000618591">
    <property type="component" value="Unassembled WGS sequence"/>
</dbReference>
<comment type="caution">
    <text evidence="1">The sequence shown here is derived from an EMBL/GenBank/DDBJ whole genome shotgun (WGS) entry which is preliminary data.</text>
</comment>
<evidence type="ECO:0000313" key="2">
    <source>
        <dbReference type="Proteomes" id="UP000618591"/>
    </source>
</evidence>
<accession>A0ABQ1GJT6</accession>
<protein>
    <submittedName>
        <fullName evidence="1">Uncharacterized protein</fullName>
    </submittedName>
</protein>
<keyword evidence="2" id="KW-1185">Reference proteome</keyword>
<dbReference type="EMBL" id="BMDW01000006">
    <property type="protein sequence ID" value="GGA45049.1"/>
    <property type="molecule type" value="Genomic_DNA"/>
</dbReference>
<name>A0ABQ1GJT6_9SPHN</name>
<sequence length="195" mass="20495">MNPQRQFCNKAVQNWIVALATQKIASEAAHMREVVIHAKSGAAAAYHAMVGIPIVGPILAPVAAATAFAGIMAFSAEGGMDRVPYDGAHLIAHKDEMVLSAQFANPLRDMLSGGSWRLPASVSTPFASMPTASAANSNAPAAANDGGGHTYNVEYHDHTGTATPDKIFANRGALAKAVIMAHREGRFDKTKFGRD</sequence>
<organism evidence="1 2">
    <name type="scientific">Sphingomonas psychrolutea</name>
    <dbReference type="NCBI Taxonomy" id="1259676"/>
    <lineage>
        <taxon>Bacteria</taxon>
        <taxon>Pseudomonadati</taxon>
        <taxon>Pseudomonadota</taxon>
        <taxon>Alphaproteobacteria</taxon>
        <taxon>Sphingomonadales</taxon>
        <taxon>Sphingomonadaceae</taxon>
        <taxon>Sphingomonas</taxon>
    </lineage>
</organism>
<proteinExistence type="predicted"/>
<reference evidence="2" key="1">
    <citation type="journal article" date="2019" name="Int. J. Syst. Evol. Microbiol.">
        <title>The Global Catalogue of Microorganisms (GCM) 10K type strain sequencing project: providing services to taxonomists for standard genome sequencing and annotation.</title>
        <authorList>
            <consortium name="The Broad Institute Genomics Platform"/>
            <consortium name="The Broad Institute Genome Sequencing Center for Infectious Disease"/>
            <person name="Wu L."/>
            <person name="Ma J."/>
        </authorList>
    </citation>
    <scope>NUCLEOTIDE SEQUENCE [LARGE SCALE GENOMIC DNA]</scope>
    <source>
        <strain evidence="2">CGMCC 1.10106</strain>
    </source>
</reference>
<gene>
    <name evidence="1" type="ORF">GCM10011395_14140</name>
</gene>
<evidence type="ECO:0000313" key="1">
    <source>
        <dbReference type="EMBL" id="GGA45049.1"/>
    </source>
</evidence>